<keyword evidence="3" id="KW-1185">Reference proteome</keyword>
<organism evidence="2 3">
    <name type="scientific">Halarsenatibacter silvermanii</name>
    <dbReference type="NCBI Taxonomy" id="321763"/>
    <lineage>
        <taxon>Bacteria</taxon>
        <taxon>Bacillati</taxon>
        <taxon>Bacillota</taxon>
        <taxon>Clostridia</taxon>
        <taxon>Halanaerobiales</taxon>
        <taxon>Halarsenatibacteraceae</taxon>
        <taxon>Halarsenatibacter</taxon>
    </lineage>
</organism>
<dbReference type="EMBL" id="FNGO01000014">
    <property type="protein sequence ID" value="SDM01699.1"/>
    <property type="molecule type" value="Genomic_DNA"/>
</dbReference>
<evidence type="ECO:0000313" key="2">
    <source>
        <dbReference type="EMBL" id="SDM01699.1"/>
    </source>
</evidence>
<gene>
    <name evidence="2" type="ORF">SAMN04488692_11417</name>
</gene>
<dbReference type="AlphaFoldDB" id="A0A1G9PSJ4"/>
<sequence>MENTIDQEKLIKKLAEQIIYLLEEESDSLEEYMELFEMSTEDILMKFYHLVRDNPENQEEYKMMMKEIIGGRPSSKIVKLDTAKNKDRHDTNIKSDRGSKINSDIETEMEINKIKNELIYILAAEEILYEN</sequence>
<accession>A0A1G9PSJ4</accession>
<reference evidence="2 3" key="1">
    <citation type="submission" date="2016-10" db="EMBL/GenBank/DDBJ databases">
        <authorList>
            <person name="de Groot N.N."/>
        </authorList>
    </citation>
    <scope>NUCLEOTIDE SEQUENCE [LARGE SCALE GENOMIC DNA]</scope>
    <source>
        <strain evidence="2 3">SLAS-1</strain>
    </source>
</reference>
<feature type="region of interest" description="Disordered" evidence="1">
    <location>
        <begin position="80"/>
        <end position="100"/>
    </location>
</feature>
<dbReference type="Proteomes" id="UP000199476">
    <property type="component" value="Unassembled WGS sequence"/>
</dbReference>
<name>A0A1G9PSJ4_9FIRM</name>
<evidence type="ECO:0000256" key="1">
    <source>
        <dbReference type="SAM" id="MobiDB-lite"/>
    </source>
</evidence>
<evidence type="ECO:0000313" key="3">
    <source>
        <dbReference type="Proteomes" id="UP000199476"/>
    </source>
</evidence>
<proteinExistence type="predicted"/>
<protein>
    <submittedName>
        <fullName evidence="2">Uncharacterized protein</fullName>
    </submittedName>
</protein>
<feature type="compositionally biased region" description="Basic and acidic residues" evidence="1">
    <location>
        <begin position="80"/>
        <end position="99"/>
    </location>
</feature>